<evidence type="ECO:0000256" key="1">
    <source>
        <dbReference type="SAM" id="Phobius"/>
    </source>
</evidence>
<keyword evidence="3" id="KW-1185">Reference proteome</keyword>
<reference evidence="2 3" key="1">
    <citation type="journal article" date="2019" name="Int. J. Syst. Evol. Microbiol.">
        <title>The Global Catalogue of Microorganisms (GCM) 10K type strain sequencing project: providing services to taxonomists for standard genome sequencing and annotation.</title>
        <authorList>
            <consortium name="The Broad Institute Genomics Platform"/>
            <consortium name="The Broad Institute Genome Sequencing Center for Infectious Disease"/>
            <person name="Wu L."/>
            <person name="Ma J."/>
        </authorList>
    </citation>
    <scope>NUCLEOTIDE SEQUENCE [LARGE SCALE GENOMIC DNA]</scope>
    <source>
        <strain evidence="2 3">JCM 16112</strain>
    </source>
</reference>
<name>A0ABN1MW33_9BACT</name>
<sequence>MYLLVYRGKARQVINFYFHFLILLFASVPSFFWRDFRYHSNFLPLCEPDKSMLDDSESITKKFYLNWGLVPVGEKELLGISLEHLQMKVGGVKLIV</sequence>
<protein>
    <submittedName>
        <fullName evidence="2">Uncharacterized protein</fullName>
    </submittedName>
</protein>
<keyword evidence="1" id="KW-1133">Transmembrane helix</keyword>
<accession>A0ABN1MW33</accession>
<proteinExistence type="predicted"/>
<evidence type="ECO:0000313" key="2">
    <source>
        <dbReference type="EMBL" id="GAA0877226.1"/>
    </source>
</evidence>
<organism evidence="2 3">
    <name type="scientific">Algoriphagus jejuensis</name>
    <dbReference type="NCBI Taxonomy" id="419934"/>
    <lineage>
        <taxon>Bacteria</taxon>
        <taxon>Pseudomonadati</taxon>
        <taxon>Bacteroidota</taxon>
        <taxon>Cytophagia</taxon>
        <taxon>Cytophagales</taxon>
        <taxon>Cyclobacteriaceae</taxon>
        <taxon>Algoriphagus</taxon>
    </lineage>
</organism>
<evidence type="ECO:0000313" key="3">
    <source>
        <dbReference type="Proteomes" id="UP001500469"/>
    </source>
</evidence>
<keyword evidence="1" id="KW-0472">Membrane</keyword>
<gene>
    <name evidence="2" type="ORF">GCM10009119_01940</name>
</gene>
<keyword evidence="1" id="KW-0812">Transmembrane</keyword>
<comment type="caution">
    <text evidence="2">The sequence shown here is derived from an EMBL/GenBank/DDBJ whole genome shotgun (WGS) entry which is preliminary data.</text>
</comment>
<dbReference type="Proteomes" id="UP001500469">
    <property type="component" value="Unassembled WGS sequence"/>
</dbReference>
<feature type="transmembrane region" description="Helical" evidence="1">
    <location>
        <begin position="16"/>
        <end position="33"/>
    </location>
</feature>
<dbReference type="EMBL" id="BAAAFI010000001">
    <property type="protein sequence ID" value="GAA0877226.1"/>
    <property type="molecule type" value="Genomic_DNA"/>
</dbReference>